<evidence type="ECO:0000256" key="1">
    <source>
        <dbReference type="SAM" id="MobiDB-lite"/>
    </source>
</evidence>
<dbReference type="Proteomes" id="UP000027466">
    <property type="component" value="Unassembled WGS sequence"/>
</dbReference>
<comment type="caution">
    <text evidence="2">The sequence shown here is derived from an EMBL/GenBank/DDBJ whole genome shotgun (WGS) entry which is preliminary data.</text>
</comment>
<feature type="region of interest" description="Disordered" evidence="1">
    <location>
        <begin position="54"/>
        <end position="111"/>
    </location>
</feature>
<organism evidence="2 3">
    <name type="scientific">Caballeronia glathei</name>
    <dbReference type="NCBI Taxonomy" id="60547"/>
    <lineage>
        <taxon>Bacteria</taxon>
        <taxon>Pseudomonadati</taxon>
        <taxon>Pseudomonadota</taxon>
        <taxon>Betaproteobacteria</taxon>
        <taxon>Burkholderiales</taxon>
        <taxon>Burkholderiaceae</taxon>
        <taxon>Caballeronia</taxon>
    </lineage>
</organism>
<evidence type="ECO:0008006" key="4">
    <source>
        <dbReference type="Google" id="ProtNLM"/>
    </source>
</evidence>
<reference evidence="2 3" key="1">
    <citation type="submission" date="2014-03" db="EMBL/GenBank/DDBJ databases">
        <title>Draft Genome Sequences of Four Burkholderia Strains.</title>
        <authorList>
            <person name="Liu X.Y."/>
            <person name="Li C.X."/>
            <person name="Xu J.H."/>
        </authorList>
    </citation>
    <scope>NUCLEOTIDE SEQUENCE [LARGE SCALE GENOMIC DNA]</scope>
    <source>
        <strain evidence="2 3">DSM 50014</strain>
    </source>
</reference>
<name>A0A069PQ29_9BURK</name>
<sequence>MNNAEGNESKDSQAQHAAGSPIRKPETETAHVKVQDAAAAASGLQAAVLGQGSKAVGGERQGADLRPGPLGMTAHHPRGADVFNDDSLDDTVDTDGKNRDAKREMEMREHDPDAVVTTNATLVNFVGEHGDGLGGFDSRLGGNGLLLALERGYRLVDKGMVAPQVTEVEEKLRFEARDPKGHTLRGRRHYALNHLRPSRLFELQPREK</sequence>
<proteinExistence type="predicted"/>
<dbReference type="AlphaFoldDB" id="A0A069PQ29"/>
<dbReference type="InterPro" id="IPR021551">
    <property type="entry name" value="DUF3005"/>
</dbReference>
<keyword evidence="3" id="KW-1185">Reference proteome</keyword>
<dbReference type="Pfam" id="PF11448">
    <property type="entry name" value="DUF3005"/>
    <property type="match status" value="1"/>
</dbReference>
<accession>A0A069PQ29</accession>
<gene>
    <name evidence="2" type="ORF">BG61_32105</name>
</gene>
<evidence type="ECO:0000313" key="3">
    <source>
        <dbReference type="Proteomes" id="UP000027466"/>
    </source>
</evidence>
<protein>
    <recommendedName>
        <fullName evidence="4">2-oxoglutarate dehydrogenase</fullName>
    </recommendedName>
</protein>
<feature type="compositionally biased region" description="Basic and acidic residues" evidence="1">
    <location>
        <begin position="94"/>
        <end position="111"/>
    </location>
</feature>
<evidence type="ECO:0000313" key="2">
    <source>
        <dbReference type="EMBL" id="KDR39416.1"/>
    </source>
</evidence>
<feature type="region of interest" description="Disordered" evidence="1">
    <location>
        <begin position="1"/>
        <end position="33"/>
    </location>
</feature>
<dbReference type="RefSeq" id="WP_035934285.1">
    <property type="nucleotide sequence ID" value="NZ_CADFFX010000006.1"/>
</dbReference>
<feature type="compositionally biased region" description="Basic and acidic residues" evidence="1">
    <location>
        <begin position="23"/>
        <end position="33"/>
    </location>
</feature>
<dbReference type="EMBL" id="JFHC01000059">
    <property type="protein sequence ID" value="KDR39416.1"/>
    <property type="molecule type" value="Genomic_DNA"/>
</dbReference>
<feature type="compositionally biased region" description="Acidic residues" evidence="1">
    <location>
        <begin position="83"/>
        <end position="93"/>
    </location>
</feature>